<comment type="caution">
    <text evidence="4">The sequence shown here is derived from an EMBL/GenBank/DDBJ whole genome shotgun (WGS) entry which is preliminary data.</text>
</comment>
<dbReference type="AlphaFoldDB" id="A0A1E5T9V4"/>
<dbReference type="EMBL" id="MDJD01000034">
    <property type="protein sequence ID" value="OEK08154.1"/>
    <property type="molecule type" value="Genomic_DNA"/>
</dbReference>
<dbReference type="STRING" id="1849968.A8C32_01445"/>
<organism evidence="4 5">
    <name type="scientific">Flavivirga aquatica</name>
    <dbReference type="NCBI Taxonomy" id="1849968"/>
    <lineage>
        <taxon>Bacteria</taxon>
        <taxon>Pseudomonadati</taxon>
        <taxon>Bacteroidota</taxon>
        <taxon>Flavobacteriia</taxon>
        <taxon>Flavobacteriales</taxon>
        <taxon>Flavobacteriaceae</taxon>
        <taxon>Flavivirga</taxon>
    </lineage>
</organism>
<dbReference type="GO" id="GO:0005975">
    <property type="term" value="P:carbohydrate metabolic process"/>
    <property type="evidence" value="ECO:0007669"/>
    <property type="project" value="InterPro"/>
</dbReference>
<keyword evidence="5" id="KW-1185">Reference proteome</keyword>
<sequence>MNPLPLTKTKMKRMKPTIKIILILIANFTFYNGIAQTPNGTTSNPNDKWNLMPAFSDEFNASNIDWSKWSKTQNLPNTKAWKWNNDTNVTITSFKSQSAAQITIRQNANNIPANNTYFNSGCLQTIQQLPKNFVGYVEAKIHGSDINASQAADLDKRRGVCPSFWLYSKFFDSKPIGETVYAEIDVVELQQFDYDVNAPAGIEKQDLIDDAESNLHLVKKASFGRDWFRPKQAKARDNQLNKYNLGFDPTQNWHTYGCEITPTKLYFYVDGIRVGKVLNNTNWSDNPMYVIASLGLRVPFVSFLGNVFNAINPETNSRAQKSLSEMPTSMYVDYIRVWKKDGTDNNNGGNNNVSVTPNPANNFVTITAPSKSKITITSITSGQTVKRGKANKSNELRLRVSDLDSGLYNIKVDNQGEITNLKLAIN</sequence>
<dbReference type="GO" id="GO:0004553">
    <property type="term" value="F:hydrolase activity, hydrolyzing O-glycosyl compounds"/>
    <property type="evidence" value="ECO:0007669"/>
    <property type="project" value="InterPro"/>
</dbReference>
<dbReference type="Gene3D" id="2.60.120.200">
    <property type="match status" value="1"/>
</dbReference>
<dbReference type="SUPFAM" id="SSF49899">
    <property type="entry name" value="Concanavalin A-like lectins/glucanases"/>
    <property type="match status" value="1"/>
</dbReference>
<dbReference type="InterPro" id="IPR000757">
    <property type="entry name" value="Beta-glucanase-like"/>
</dbReference>
<dbReference type="OrthoDB" id="973752at2"/>
<name>A0A1E5T9V4_9FLAO</name>
<protein>
    <recommendedName>
        <fullName evidence="3">GH16 domain-containing protein</fullName>
    </recommendedName>
</protein>
<dbReference type="PROSITE" id="PS51762">
    <property type="entry name" value="GH16_2"/>
    <property type="match status" value="1"/>
</dbReference>
<evidence type="ECO:0000256" key="1">
    <source>
        <dbReference type="ARBA" id="ARBA00006865"/>
    </source>
</evidence>
<keyword evidence="2" id="KW-0732">Signal</keyword>
<dbReference type="Pfam" id="PF00722">
    <property type="entry name" value="Glyco_hydro_16"/>
    <property type="match status" value="1"/>
</dbReference>
<accession>A0A1E5T9V4</accession>
<proteinExistence type="inferred from homology"/>
<evidence type="ECO:0000313" key="5">
    <source>
        <dbReference type="Proteomes" id="UP000095713"/>
    </source>
</evidence>
<gene>
    <name evidence="4" type="ORF">A8C32_01445</name>
</gene>
<evidence type="ECO:0000259" key="3">
    <source>
        <dbReference type="PROSITE" id="PS51762"/>
    </source>
</evidence>
<dbReference type="InterPro" id="IPR026444">
    <property type="entry name" value="Secre_tail"/>
</dbReference>
<comment type="similarity">
    <text evidence="1">Belongs to the glycosyl hydrolase 16 family.</text>
</comment>
<dbReference type="InterPro" id="IPR050546">
    <property type="entry name" value="Glycosyl_Hydrlase_16"/>
</dbReference>
<dbReference type="NCBIfam" id="TIGR04183">
    <property type="entry name" value="Por_Secre_tail"/>
    <property type="match status" value="1"/>
</dbReference>
<feature type="domain" description="GH16" evidence="3">
    <location>
        <begin position="37"/>
        <end position="343"/>
    </location>
</feature>
<evidence type="ECO:0000313" key="4">
    <source>
        <dbReference type="EMBL" id="OEK08154.1"/>
    </source>
</evidence>
<dbReference type="Proteomes" id="UP000095713">
    <property type="component" value="Unassembled WGS sequence"/>
</dbReference>
<dbReference type="InterPro" id="IPR013320">
    <property type="entry name" value="ConA-like_dom_sf"/>
</dbReference>
<evidence type="ECO:0000256" key="2">
    <source>
        <dbReference type="ARBA" id="ARBA00022729"/>
    </source>
</evidence>
<dbReference type="PANTHER" id="PTHR10963:SF55">
    <property type="entry name" value="GLYCOSIDE HYDROLASE FAMILY 16 PROTEIN"/>
    <property type="match status" value="1"/>
</dbReference>
<dbReference type="Pfam" id="PF18962">
    <property type="entry name" value="Por_Secre_tail"/>
    <property type="match status" value="1"/>
</dbReference>
<reference evidence="4 5" key="1">
    <citation type="submission" date="2016-05" db="EMBL/GenBank/DDBJ databases">
        <title>Draft Genome Sequence of Algibacter sp. Strain SK-16 Isolated from the Surface Water of Aburatsubo Inlet.</title>
        <authorList>
            <person name="Wong S.-K."/>
            <person name="Yoshizawa S."/>
            <person name="Nakajima Y."/>
            <person name="Ogura Y."/>
            <person name="Tetsuya H."/>
            <person name="Hamasaki K."/>
        </authorList>
    </citation>
    <scope>NUCLEOTIDE SEQUENCE [LARGE SCALE GENOMIC DNA]</scope>
    <source>
        <strain evidence="4 5">SK-16</strain>
    </source>
</reference>
<dbReference type="PANTHER" id="PTHR10963">
    <property type="entry name" value="GLYCOSYL HYDROLASE-RELATED"/>
    <property type="match status" value="1"/>
</dbReference>